<proteinExistence type="predicted"/>
<dbReference type="VEuPathDB" id="CryptoDB:Vbra_7051"/>
<dbReference type="PANTHER" id="PTHR31399">
    <property type="entry name" value="DNA-DIRECTED PRIMASE / POLYMERASE PROTEIN"/>
    <property type="match status" value="1"/>
</dbReference>
<comment type="catalytic activity">
    <reaction evidence="2">
        <text>ssDNA + n NTP = ssDNA/pppN(pN)n-1 hybrid + (n-1) diphosphate.</text>
        <dbReference type="EC" id="2.7.7.102"/>
    </reaction>
</comment>
<dbReference type="GO" id="GO:0042276">
    <property type="term" value="P:error-prone translesion synthesis"/>
    <property type="evidence" value="ECO:0007669"/>
    <property type="project" value="InterPro"/>
</dbReference>
<evidence type="ECO:0000256" key="5">
    <source>
        <dbReference type="SAM" id="MobiDB-lite"/>
    </source>
</evidence>
<evidence type="ECO:0000313" key="6">
    <source>
        <dbReference type="EMBL" id="CEL93293.1"/>
    </source>
</evidence>
<dbReference type="GO" id="GO:0006264">
    <property type="term" value="P:mitochondrial DNA replication"/>
    <property type="evidence" value="ECO:0007669"/>
    <property type="project" value="TreeGrafter"/>
</dbReference>
<dbReference type="AlphaFoldDB" id="A0A0G4EBF4"/>
<evidence type="ECO:0000256" key="3">
    <source>
        <dbReference type="ARBA" id="ARBA00044768"/>
    </source>
</evidence>
<evidence type="ECO:0000256" key="2">
    <source>
        <dbReference type="ARBA" id="ARBA00044677"/>
    </source>
</evidence>
<protein>
    <recommendedName>
        <fullName evidence="1">DNA-directed primase/polymerase protein</fullName>
        <ecNumber evidence="3">2.7.7.102</ecNumber>
    </recommendedName>
</protein>
<dbReference type="GO" id="GO:0003682">
    <property type="term" value="F:chromatin binding"/>
    <property type="evidence" value="ECO:0007669"/>
    <property type="project" value="TreeGrafter"/>
</dbReference>
<dbReference type="GO" id="GO:0005634">
    <property type="term" value="C:nucleus"/>
    <property type="evidence" value="ECO:0007669"/>
    <property type="project" value="TreeGrafter"/>
</dbReference>
<accession>A0A0G4EBF4</accession>
<evidence type="ECO:0000256" key="1">
    <source>
        <dbReference type="ARBA" id="ARBA00026139"/>
    </source>
</evidence>
<reference evidence="6 7" key="1">
    <citation type="submission" date="2014-11" db="EMBL/GenBank/DDBJ databases">
        <authorList>
            <person name="Zhu J."/>
            <person name="Qi W."/>
            <person name="Song R."/>
        </authorList>
    </citation>
    <scope>NUCLEOTIDE SEQUENCE [LARGE SCALE GENOMIC DNA]</scope>
</reference>
<dbReference type="EC" id="2.7.7.102" evidence="3"/>
<dbReference type="OrthoDB" id="5988181at2759"/>
<dbReference type="GO" id="GO:0009411">
    <property type="term" value="P:response to UV"/>
    <property type="evidence" value="ECO:0007669"/>
    <property type="project" value="TreeGrafter"/>
</dbReference>
<dbReference type="InParanoid" id="A0A0G4EBF4"/>
<dbReference type="Pfam" id="PF03121">
    <property type="entry name" value="Herpes_UL52"/>
    <property type="match status" value="1"/>
</dbReference>
<dbReference type="GO" id="GO:0003887">
    <property type="term" value="F:DNA-directed DNA polymerase activity"/>
    <property type="evidence" value="ECO:0007669"/>
    <property type="project" value="UniProtKB-EC"/>
</dbReference>
<dbReference type="STRING" id="1169540.A0A0G4EBF4"/>
<name>A0A0G4EBF4_VITBC</name>
<dbReference type="PANTHER" id="PTHR31399:SF0">
    <property type="entry name" value="DNA-DIRECTED PRIMASE_POLYMERASE PROTEIN"/>
    <property type="match status" value="1"/>
</dbReference>
<organism evidence="6 7">
    <name type="scientific">Vitrella brassicaformis (strain CCMP3155)</name>
    <dbReference type="NCBI Taxonomy" id="1169540"/>
    <lineage>
        <taxon>Eukaryota</taxon>
        <taxon>Sar</taxon>
        <taxon>Alveolata</taxon>
        <taxon>Colpodellida</taxon>
        <taxon>Vitrellaceae</taxon>
        <taxon>Vitrella</taxon>
    </lineage>
</organism>
<evidence type="ECO:0000313" key="7">
    <source>
        <dbReference type="Proteomes" id="UP000041254"/>
    </source>
</evidence>
<feature type="region of interest" description="Disordered" evidence="5">
    <location>
        <begin position="513"/>
        <end position="534"/>
    </location>
</feature>
<gene>
    <name evidence="6" type="ORF">Vbra_7051</name>
</gene>
<dbReference type="GO" id="GO:0031297">
    <property type="term" value="P:replication fork processing"/>
    <property type="evidence" value="ECO:0007669"/>
    <property type="project" value="TreeGrafter"/>
</dbReference>
<dbReference type="EMBL" id="CDMY01000153">
    <property type="protein sequence ID" value="CEL93293.1"/>
    <property type="molecule type" value="Genomic_DNA"/>
</dbReference>
<keyword evidence="7" id="KW-1185">Reference proteome</keyword>
<dbReference type="OMA" id="HYEVIQD"/>
<sequence length="534" mass="60581">MDATVARLHAQALDRFIRGALPSPPLVWQFHTKQNEAFRHYDRLSDRVQKCTGVFSHEIKEDGRREYLVATYRDFCSRYVDPAVMSGERHYYEVIREGHPCWLYFDIDAKWCQLPPDVNRSTYTKGLLDSFYLLLRHFLFSNYGVKIEEKDVIDMDSSTTDKLSRHIIIKHQAHSQRRGTTSTAFASNAMAGWVVQQFVEWATRLRDEAAADQQAGRGADVEPFGDDAPSASTLAGAARALFVRSKVWLENPDGCEEGREWECVVDRGVYSRNRCFRMLHSSKYGKDTALKLDMDRTGYPMKHLNTFRVLESLASFVPSTVILFEHPDVPHMSSQEYLRSCRQLSAPQPSRQAASSCVEGSDGDIPEVHRGLIDYMVASWDKEFEAWRGSPATWRQSRLDLLLQPPQPPEPPDTFSTDGTGVRSRVAKWWFTRPDAGAVYEDSADDRSLSDSTGYVCVSLGGDNRLCERIGRPHKSNGIMLVADLRRRVFWQKCFDVDCSGFRSIENGLPDSLFADATPGSGPPPQKRSRIETP</sequence>
<dbReference type="Proteomes" id="UP000041254">
    <property type="component" value="Unassembled WGS sequence"/>
</dbReference>
<comment type="catalytic activity">
    <reaction evidence="4">
        <text>DNA(n) + a 2'-deoxyribonucleoside 5'-triphosphate = DNA(n+1) + diphosphate</text>
        <dbReference type="Rhea" id="RHEA:22508"/>
        <dbReference type="Rhea" id="RHEA-COMP:17339"/>
        <dbReference type="Rhea" id="RHEA-COMP:17340"/>
        <dbReference type="ChEBI" id="CHEBI:33019"/>
        <dbReference type="ChEBI" id="CHEBI:61560"/>
        <dbReference type="ChEBI" id="CHEBI:173112"/>
        <dbReference type="EC" id="2.7.7.7"/>
    </reaction>
    <physiologicalReaction direction="left-to-right" evidence="4">
        <dbReference type="Rhea" id="RHEA:22509"/>
    </physiologicalReaction>
</comment>
<dbReference type="GO" id="GO:0005759">
    <property type="term" value="C:mitochondrial matrix"/>
    <property type="evidence" value="ECO:0007669"/>
    <property type="project" value="TreeGrafter"/>
</dbReference>
<evidence type="ECO:0000256" key="4">
    <source>
        <dbReference type="ARBA" id="ARBA00047303"/>
    </source>
</evidence>
<dbReference type="InterPro" id="IPR044917">
    <property type="entry name" value="PRIMPOL"/>
</dbReference>